<dbReference type="InterPro" id="IPR017441">
    <property type="entry name" value="Protein_kinase_ATP_BS"/>
</dbReference>
<reference evidence="15" key="1">
    <citation type="submission" date="2021-12" db="EMBL/GenBank/DDBJ databases">
        <authorList>
            <person name="King R."/>
        </authorList>
    </citation>
    <scope>NUCLEOTIDE SEQUENCE</scope>
</reference>
<dbReference type="PROSITE" id="PS51285">
    <property type="entry name" value="AGC_KINASE_CTER"/>
    <property type="match status" value="1"/>
</dbReference>
<evidence type="ECO:0000256" key="8">
    <source>
        <dbReference type="ARBA" id="ARBA00047899"/>
    </source>
</evidence>
<gene>
    <name evidence="15" type="ORF">CINC_LOCUS6728</name>
</gene>
<dbReference type="SMART" id="SM00220">
    <property type="entry name" value="S_TKc"/>
    <property type="match status" value="1"/>
</dbReference>
<feature type="region of interest" description="Disordered" evidence="12">
    <location>
        <begin position="1531"/>
        <end position="1561"/>
    </location>
</feature>
<evidence type="ECO:0000256" key="7">
    <source>
        <dbReference type="ARBA" id="ARBA00022840"/>
    </source>
</evidence>
<feature type="region of interest" description="Disordered" evidence="12">
    <location>
        <begin position="1287"/>
        <end position="1320"/>
    </location>
</feature>
<keyword evidence="3" id="KW-0597">Phosphoprotein</keyword>
<evidence type="ECO:0000256" key="9">
    <source>
        <dbReference type="ARBA" id="ARBA00048679"/>
    </source>
</evidence>
<dbReference type="Gene3D" id="1.10.510.10">
    <property type="entry name" value="Transferase(Phosphotransferase) domain 1"/>
    <property type="match status" value="1"/>
</dbReference>
<dbReference type="GO" id="GO:0004674">
    <property type="term" value="F:protein serine/threonine kinase activity"/>
    <property type="evidence" value="ECO:0007669"/>
    <property type="project" value="UniProtKB-KW"/>
</dbReference>
<feature type="domain" description="Protein kinase" evidence="13">
    <location>
        <begin position="87"/>
        <end position="363"/>
    </location>
</feature>
<keyword evidence="11" id="KW-0175">Coiled coil</keyword>
<accession>A0A9N8KXK4</accession>
<dbReference type="GO" id="GO:0005737">
    <property type="term" value="C:cytoplasm"/>
    <property type="evidence" value="ECO:0007669"/>
    <property type="project" value="TreeGrafter"/>
</dbReference>
<dbReference type="InterPro" id="IPR000961">
    <property type="entry name" value="AGC-kinase_C"/>
</dbReference>
<keyword evidence="4" id="KW-0808">Transferase</keyword>
<dbReference type="PROSITE" id="PS00107">
    <property type="entry name" value="PROTEIN_KINASE_ATP"/>
    <property type="match status" value="1"/>
</dbReference>
<evidence type="ECO:0000256" key="11">
    <source>
        <dbReference type="SAM" id="Coils"/>
    </source>
</evidence>
<dbReference type="SUPFAM" id="SSF56112">
    <property type="entry name" value="Protein kinase-like (PK-like)"/>
    <property type="match status" value="1"/>
</dbReference>
<evidence type="ECO:0000256" key="12">
    <source>
        <dbReference type="SAM" id="MobiDB-lite"/>
    </source>
</evidence>
<dbReference type="GO" id="GO:0005524">
    <property type="term" value="F:ATP binding"/>
    <property type="evidence" value="ECO:0007669"/>
    <property type="project" value="UniProtKB-UniRule"/>
</dbReference>
<feature type="region of interest" description="Disordered" evidence="12">
    <location>
        <begin position="661"/>
        <end position="684"/>
    </location>
</feature>
<keyword evidence="2" id="KW-0723">Serine/threonine-protein kinase</keyword>
<evidence type="ECO:0000256" key="4">
    <source>
        <dbReference type="ARBA" id="ARBA00022679"/>
    </source>
</evidence>
<evidence type="ECO:0000313" key="15">
    <source>
        <dbReference type="EMBL" id="CAD0204419.1"/>
    </source>
</evidence>
<evidence type="ECO:0000256" key="3">
    <source>
        <dbReference type="ARBA" id="ARBA00022553"/>
    </source>
</evidence>
<organism evidence="15 16">
    <name type="scientific">Chrysodeixis includens</name>
    <name type="common">Soybean looper</name>
    <name type="synonym">Pseudoplusia includens</name>
    <dbReference type="NCBI Taxonomy" id="689277"/>
    <lineage>
        <taxon>Eukaryota</taxon>
        <taxon>Metazoa</taxon>
        <taxon>Ecdysozoa</taxon>
        <taxon>Arthropoda</taxon>
        <taxon>Hexapoda</taxon>
        <taxon>Insecta</taxon>
        <taxon>Pterygota</taxon>
        <taxon>Neoptera</taxon>
        <taxon>Endopterygota</taxon>
        <taxon>Lepidoptera</taxon>
        <taxon>Glossata</taxon>
        <taxon>Ditrysia</taxon>
        <taxon>Noctuoidea</taxon>
        <taxon>Noctuidae</taxon>
        <taxon>Plusiinae</taxon>
        <taxon>Chrysodeixis</taxon>
    </lineage>
</organism>
<dbReference type="InterPro" id="IPR008271">
    <property type="entry name" value="Ser/Thr_kinase_AS"/>
</dbReference>
<dbReference type="PROSITE" id="PS00108">
    <property type="entry name" value="PROTEIN_KINASE_ST"/>
    <property type="match status" value="1"/>
</dbReference>
<keyword evidence="6" id="KW-0418">Kinase</keyword>
<dbReference type="GO" id="GO:0005856">
    <property type="term" value="C:cytoskeleton"/>
    <property type="evidence" value="ECO:0007669"/>
    <property type="project" value="TreeGrafter"/>
</dbReference>
<dbReference type="PANTHER" id="PTHR22988">
    <property type="entry name" value="MYOTONIC DYSTROPHY S/T KINASE-RELATED"/>
    <property type="match status" value="1"/>
</dbReference>
<dbReference type="Gene3D" id="3.30.200.20">
    <property type="entry name" value="Phosphorylase Kinase, domain 1"/>
    <property type="match status" value="1"/>
</dbReference>
<dbReference type="Pfam" id="PF00069">
    <property type="entry name" value="Pkinase"/>
    <property type="match status" value="1"/>
</dbReference>
<dbReference type="SUPFAM" id="SSF57997">
    <property type="entry name" value="Tropomyosin"/>
    <property type="match status" value="1"/>
</dbReference>
<feature type="compositionally biased region" description="Low complexity" evidence="12">
    <location>
        <begin position="1537"/>
        <end position="1546"/>
    </location>
</feature>
<proteinExistence type="predicted"/>
<feature type="compositionally biased region" description="Basic and acidic residues" evidence="12">
    <location>
        <begin position="836"/>
        <end position="846"/>
    </location>
</feature>
<evidence type="ECO:0000313" key="16">
    <source>
        <dbReference type="Proteomes" id="UP001154114"/>
    </source>
</evidence>
<comment type="catalytic activity">
    <reaction evidence="8">
        <text>L-threonyl-[protein] + ATP = O-phospho-L-threonyl-[protein] + ADP + H(+)</text>
        <dbReference type="Rhea" id="RHEA:46608"/>
        <dbReference type="Rhea" id="RHEA-COMP:11060"/>
        <dbReference type="Rhea" id="RHEA-COMP:11605"/>
        <dbReference type="ChEBI" id="CHEBI:15378"/>
        <dbReference type="ChEBI" id="CHEBI:30013"/>
        <dbReference type="ChEBI" id="CHEBI:30616"/>
        <dbReference type="ChEBI" id="CHEBI:61977"/>
        <dbReference type="ChEBI" id="CHEBI:456216"/>
        <dbReference type="EC" id="2.7.11.1"/>
    </reaction>
</comment>
<keyword evidence="7 10" id="KW-0067">ATP-binding</keyword>
<evidence type="ECO:0000256" key="6">
    <source>
        <dbReference type="ARBA" id="ARBA00022777"/>
    </source>
</evidence>
<evidence type="ECO:0000256" key="5">
    <source>
        <dbReference type="ARBA" id="ARBA00022741"/>
    </source>
</evidence>
<feature type="coiled-coil region" evidence="11">
    <location>
        <begin position="477"/>
        <end position="595"/>
    </location>
</feature>
<comment type="catalytic activity">
    <reaction evidence="9">
        <text>L-seryl-[protein] + ATP = O-phospho-L-seryl-[protein] + ADP + H(+)</text>
        <dbReference type="Rhea" id="RHEA:17989"/>
        <dbReference type="Rhea" id="RHEA-COMP:9863"/>
        <dbReference type="Rhea" id="RHEA-COMP:11604"/>
        <dbReference type="ChEBI" id="CHEBI:15378"/>
        <dbReference type="ChEBI" id="CHEBI:29999"/>
        <dbReference type="ChEBI" id="CHEBI:30616"/>
        <dbReference type="ChEBI" id="CHEBI:83421"/>
        <dbReference type="ChEBI" id="CHEBI:456216"/>
        <dbReference type="EC" id="2.7.11.1"/>
    </reaction>
</comment>
<dbReference type="Proteomes" id="UP001154114">
    <property type="component" value="Chromosome 21"/>
</dbReference>
<dbReference type="PROSITE" id="PS50011">
    <property type="entry name" value="PROTEIN_KINASE_DOM"/>
    <property type="match status" value="1"/>
</dbReference>
<sequence>MEPSKEAIAVRITRLNRQILGKVTGGTTKFNKKTIDREALFDALTVLYDECNDDPVKKSDDLVKAFLDKYRSTLAELRRTRVCISDFEMLQTIGRGHFGEVHMVREKQTGDVYAMKTLRKEQARKRADDERDVLASATGPWIPKLQYAFQDSNNLYLVMEVCCGGDLCGLLARRAAPLCERDAAFYVAEVAHALKALHAMGYVHRDVKPHNIFLDRCGHVKLGDFGSSARLSEGGCAGAAVATADYMAPELLAAADCAAHTVCLQYCGRLVTSAISSCDYWSLGVIAFELVTLRRPFSSGDEDSIPKILSNIQRYERSAEPVLPWGEVPGSPSGEWRALVGGLLRVLPSKRYSYLDTLQHAALAHLPAHNIRDQAPPWVPCVRGAEDASYFSTSARSPQPPSAAPFRTRPPFAGQLPFVGYSYVAPEDSEDHSGGFNASHDCTAIDMATFKSAEKLAAMRSREISSLQTKLAEAEALASANAERIRHEADAETERQRVRLQAEITALSLQNKRLERQVEVEREERMALQRTNQELSTGLSDRTNGELRNARAASAALQAERDALAAHLRRLEATVDQLQNETRRALADADAARAQQQHYKDIIEHVHELRHRRLTEFNVRPIDSIAKERAIRRQTLSGGEAESREAASRIAAAEANAAREARARQAADKQLANMEDENKGLRDELDDVKRELATAQERLGEKQRSANTSSEQLKELQVQLAQERVKASTLHAQVQELERSVEESVRREAALEEQCARTEARLNERLHDAQQTAANALHEDARHREKVNTLEQLVRQLEREVSALEKRSCVACAAAASTSSQPESDRLQTEPASARSETRKDAHSDTESVGDNAQAQAQLALLKEQLERAETQLQARAEELAALRQEARAANLARWRKEREYNEQSVEMKSTARDLKRAEERLTTAIEARKTAESKASEAQAELAKIKPLYELASKDAQRLKEQFEKLQKTHEVIQAEVDRSRNDIRKLKSELQYSERRRLHAEEQEELSSRERAQLRDELSELRRHNAELVQNNKALQEACGMLEEQLTDLEKIADIHEIKNKDLESQLKGVRTELESCRSRLGEAEHQATQRGVAASRAALQHEEARDQARHAHTELQLLRERLEAREIRVAELEAQCAELESERASGDAALSSAARRVRELQEECATLRTRAHQHHAHALQLQASLADVQEQLAGAREAAAGAAAWWRTRETKADATLRQQAKLIDFLQAKVEEAGRKKCSLSNKLFGRSGRRPAASPPLRRANRELREEVERLRAKLAACSAPDASSFSSYPSTPKREKPKQIANGPKKSIDSPDGSQDKGLLIVWSDGSRERMRAKCVDDTLVLTSGNRELNGRLLSADPKNLPHNEANRAFLIKIDNCDRGSEVAVVCASISERATWVSRLAPAGGAGGGAAGSTLGGAGSARDGYAPALLLPLHTAPHAALYVAPNAVAIGCSDGLHSLRGSVRVEWQTEGGGTGGASAAGGGIRGGALAGGRALLLCGAQLAHAGLLALGSALRRAPSAAARAARRARPPARQLAAASRQGHHGRRGDGGSVCGGGVRAARVPAALRRLGLRVPRGALAHRGPRARLAAAHVPHAVHRRRETAQTQLAFRRPRVLRHGRTHSRRCR</sequence>
<evidence type="ECO:0000256" key="2">
    <source>
        <dbReference type="ARBA" id="ARBA00022527"/>
    </source>
</evidence>
<evidence type="ECO:0000256" key="10">
    <source>
        <dbReference type="PROSITE-ProRule" id="PRU10141"/>
    </source>
</evidence>
<dbReference type="EMBL" id="LR824024">
    <property type="protein sequence ID" value="CAD0204419.1"/>
    <property type="molecule type" value="Genomic_DNA"/>
</dbReference>
<protein>
    <recommendedName>
        <fullName evidence="1">non-specific serine/threonine protein kinase</fullName>
        <ecNumber evidence="1">2.7.11.1</ecNumber>
    </recommendedName>
</protein>
<keyword evidence="16" id="KW-1185">Reference proteome</keyword>
<feature type="binding site" evidence="10">
    <location>
        <position position="116"/>
    </location>
    <ligand>
        <name>ATP</name>
        <dbReference type="ChEBI" id="CHEBI:30616"/>
    </ligand>
</feature>
<feature type="compositionally biased region" description="Polar residues" evidence="12">
    <location>
        <begin position="1287"/>
        <end position="1296"/>
    </location>
</feature>
<dbReference type="EC" id="2.7.11.1" evidence="1"/>
<evidence type="ECO:0000259" key="14">
    <source>
        <dbReference type="PROSITE" id="PS51285"/>
    </source>
</evidence>
<dbReference type="PANTHER" id="PTHR22988:SF71">
    <property type="entry name" value="CITRON RHO-INTERACTING KINASE"/>
    <property type="match status" value="1"/>
</dbReference>
<name>A0A9N8KXK4_CHRIL</name>
<feature type="region of interest" description="Disordered" evidence="12">
    <location>
        <begin position="815"/>
        <end position="852"/>
    </location>
</feature>
<evidence type="ECO:0000259" key="13">
    <source>
        <dbReference type="PROSITE" id="PS50011"/>
    </source>
</evidence>
<feature type="coiled-coil region" evidence="11">
    <location>
        <begin position="852"/>
        <end position="1282"/>
    </location>
</feature>
<dbReference type="InterPro" id="IPR011009">
    <property type="entry name" value="Kinase-like_dom_sf"/>
</dbReference>
<dbReference type="GO" id="GO:0031032">
    <property type="term" value="P:actomyosin structure organization"/>
    <property type="evidence" value="ECO:0007669"/>
    <property type="project" value="TreeGrafter"/>
</dbReference>
<feature type="domain" description="AGC-kinase C-terminal" evidence="14">
    <location>
        <begin position="364"/>
        <end position="433"/>
    </location>
</feature>
<evidence type="ECO:0000256" key="1">
    <source>
        <dbReference type="ARBA" id="ARBA00012513"/>
    </source>
</evidence>
<keyword evidence="5 10" id="KW-0547">Nucleotide-binding</keyword>
<dbReference type="InterPro" id="IPR000719">
    <property type="entry name" value="Prot_kinase_dom"/>
</dbReference>
<dbReference type="OrthoDB" id="5919042at2759"/>
<dbReference type="InterPro" id="IPR050839">
    <property type="entry name" value="Rho-assoc_Ser/Thr_Kinase"/>
</dbReference>